<dbReference type="AlphaFoldDB" id="A0A433MVT1"/>
<name>A0A433MVT1_CHLFR</name>
<keyword evidence="3" id="KW-0813">Transport</keyword>
<comment type="subcellular location">
    <subcellularLocation>
        <location evidence="1">Cell envelope</location>
    </subcellularLocation>
</comment>
<protein>
    <submittedName>
        <fullName evidence="6">Iron siderophore-binding protein</fullName>
    </submittedName>
</protein>
<dbReference type="Gene3D" id="3.40.50.1980">
    <property type="entry name" value="Nitrogenase molybdenum iron protein domain"/>
    <property type="match status" value="2"/>
</dbReference>
<evidence type="ECO:0000256" key="1">
    <source>
        <dbReference type="ARBA" id="ARBA00004196"/>
    </source>
</evidence>
<keyword evidence="4" id="KW-0732">Signal</keyword>
<dbReference type="GO" id="GO:0030288">
    <property type="term" value="C:outer membrane-bounded periplasmic space"/>
    <property type="evidence" value="ECO:0007669"/>
    <property type="project" value="TreeGrafter"/>
</dbReference>
<dbReference type="CDD" id="cd01146">
    <property type="entry name" value="FhuD"/>
    <property type="match status" value="1"/>
</dbReference>
<comment type="similarity">
    <text evidence="2">Belongs to the bacterial solute-binding protein 8 family.</text>
</comment>
<dbReference type="InterPro" id="IPR002491">
    <property type="entry name" value="ABC_transptr_periplasmic_BD"/>
</dbReference>
<dbReference type="Pfam" id="PF01497">
    <property type="entry name" value="Peripla_BP_2"/>
    <property type="match status" value="1"/>
</dbReference>
<dbReference type="GO" id="GO:1901678">
    <property type="term" value="P:iron coordination entity transport"/>
    <property type="evidence" value="ECO:0007669"/>
    <property type="project" value="UniProtKB-ARBA"/>
</dbReference>
<reference evidence="6 7" key="1">
    <citation type="journal article" date="2019" name="Genome Biol. Evol.">
        <title>Day and night: Metabolic profiles and evolutionary relationships of six axenic non-marine cyanobacteria.</title>
        <authorList>
            <person name="Will S.E."/>
            <person name="Henke P."/>
            <person name="Boedeker C."/>
            <person name="Huang S."/>
            <person name="Brinkmann H."/>
            <person name="Rohde M."/>
            <person name="Jarek M."/>
            <person name="Friedl T."/>
            <person name="Seufert S."/>
            <person name="Schumacher M."/>
            <person name="Overmann J."/>
            <person name="Neumann-Schaal M."/>
            <person name="Petersen J."/>
        </authorList>
    </citation>
    <scope>NUCLEOTIDE SEQUENCE [LARGE SCALE GENOMIC DNA]</scope>
    <source>
        <strain evidence="6 7">PCC 6912</strain>
    </source>
</reference>
<dbReference type="Proteomes" id="UP000268857">
    <property type="component" value="Unassembled WGS sequence"/>
</dbReference>
<dbReference type="EMBL" id="RSCJ01000064">
    <property type="protein sequence ID" value="RUR72025.1"/>
    <property type="molecule type" value="Genomic_DNA"/>
</dbReference>
<gene>
    <name evidence="6" type="primary">fecB</name>
    <name evidence="6" type="ORF">PCC6912_65750</name>
</gene>
<evidence type="ECO:0000313" key="6">
    <source>
        <dbReference type="EMBL" id="RUR72025.1"/>
    </source>
</evidence>
<dbReference type="OrthoDB" id="425173at2"/>
<dbReference type="STRING" id="211165.GCA_000317285_05387"/>
<accession>A0A433MVT1</accession>
<proteinExistence type="inferred from homology"/>
<evidence type="ECO:0000259" key="5">
    <source>
        <dbReference type="PROSITE" id="PS50983"/>
    </source>
</evidence>
<dbReference type="PROSITE" id="PS50983">
    <property type="entry name" value="FE_B12_PBP"/>
    <property type="match status" value="1"/>
</dbReference>
<sequence>MGETCVPAHPKRVIILSPFSLLSNALTLGVKPIGSTVHSIQDLNANYPSEQAHLGEEIEGIQQIGLATDPNLEKILLLKPDLILAWEDARAIYPLLSQIAPTVVVPSNMPNWKEPKWKDQFSFVAEVLGKEAVAQKVMNKYYQRLEELKVALGNRYQNQTISVASAIGYNNFTFVKNSFIGSILDELGLQRPPAQNVVAPNGAIYNISEERLEILDGDILFFPVHNIGAREAYEKLKHKPLWKKLKAVQKGQVYLVDFWAWIVWDDPSAASVVIDDLYKYLVNAP</sequence>
<evidence type="ECO:0000256" key="3">
    <source>
        <dbReference type="ARBA" id="ARBA00022448"/>
    </source>
</evidence>
<dbReference type="PANTHER" id="PTHR30532:SF25">
    <property type="entry name" value="IRON(III) DICITRATE-BINDING PERIPLASMIC PROTEIN"/>
    <property type="match status" value="1"/>
</dbReference>
<dbReference type="PANTHER" id="PTHR30532">
    <property type="entry name" value="IRON III DICITRATE-BINDING PERIPLASMIC PROTEIN"/>
    <property type="match status" value="1"/>
</dbReference>
<evidence type="ECO:0000313" key="7">
    <source>
        <dbReference type="Proteomes" id="UP000268857"/>
    </source>
</evidence>
<comment type="caution">
    <text evidence="6">The sequence shown here is derived from an EMBL/GenBank/DDBJ whole genome shotgun (WGS) entry which is preliminary data.</text>
</comment>
<evidence type="ECO:0000256" key="2">
    <source>
        <dbReference type="ARBA" id="ARBA00008814"/>
    </source>
</evidence>
<organism evidence="6 7">
    <name type="scientific">Chlorogloeopsis fritschii PCC 6912</name>
    <dbReference type="NCBI Taxonomy" id="211165"/>
    <lineage>
        <taxon>Bacteria</taxon>
        <taxon>Bacillati</taxon>
        <taxon>Cyanobacteriota</taxon>
        <taxon>Cyanophyceae</taxon>
        <taxon>Nostocales</taxon>
        <taxon>Chlorogloeopsidaceae</taxon>
        <taxon>Chlorogloeopsis</taxon>
    </lineage>
</organism>
<dbReference type="SUPFAM" id="SSF53807">
    <property type="entry name" value="Helical backbone' metal receptor"/>
    <property type="match status" value="1"/>
</dbReference>
<dbReference type="InterPro" id="IPR051313">
    <property type="entry name" value="Bact_iron-sidero_bind"/>
</dbReference>
<keyword evidence="7" id="KW-1185">Reference proteome</keyword>
<feature type="domain" description="Fe/B12 periplasmic-binding" evidence="5">
    <location>
        <begin position="13"/>
        <end position="285"/>
    </location>
</feature>
<evidence type="ECO:0000256" key="4">
    <source>
        <dbReference type="ARBA" id="ARBA00022729"/>
    </source>
</evidence>